<dbReference type="STRING" id="1802461.A3B24_00300"/>
<keyword evidence="5" id="KW-0378">Hydrolase</keyword>
<keyword evidence="2" id="KW-1277">Toxin-antitoxin system</keyword>
<reference evidence="8 9" key="1">
    <citation type="journal article" date="2016" name="Nat. Commun.">
        <title>Thousands of microbial genomes shed light on interconnected biogeochemical processes in an aquifer system.</title>
        <authorList>
            <person name="Anantharaman K."/>
            <person name="Brown C.T."/>
            <person name="Hug L.A."/>
            <person name="Sharon I."/>
            <person name="Castelle C.J."/>
            <person name="Probst A.J."/>
            <person name="Thomas B.C."/>
            <person name="Singh A."/>
            <person name="Wilkins M.J."/>
            <person name="Karaoz U."/>
            <person name="Brodie E.L."/>
            <person name="Williams K.H."/>
            <person name="Hubbard S.S."/>
            <person name="Banfield J.F."/>
        </authorList>
    </citation>
    <scope>NUCLEOTIDE SEQUENCE [LARGE SCALE GENOMIC DNA]</scope>
</reference>
<evidence type="ECO:0000313" key="8">
    <source>
        <dbReference type="EMBL" id="OHA73616.1"/>
    </source>
</evidence>
<dbReference type="InterPro" id="IPR012933">
    <property type="entry name" value="HicA_mRNA_interferase"/>
</dbReference>
<comment type="similarity">
    <text evidence="1">Belongs to the HicA mRNA interferase family.</text>
</comment>
<dbReference type="GO" id="GO:0016787">
    <property type="term" value="F:hydrolase activity"/>
    <property type="evidence" value="ECO:0007669"/>
    <property type="project" value="UniProtKB-KW"/>
</dbReference>
<gene>
    <name evidence="8" type="ORF">A3B24_00300</name>
</gene>
<comment type="caution">
    <text evidence="8">The sequence shown here is derived from an EMBL/GenBank/DDBJ whole genome shotgun (WGS) entry which is preliminary data.</text>
</comment>
<evidence type="ECO:0000256" key="6">
    <source>
        <dbReference type="ARBA" id="ARBA00022884"/>
    </source>
</evidence>
<evidence type="ECO:0000256" key="3">
    <source>
        <dbReference type="ARBA" id="ARBA00022722"/>
    </source>
</evidence>
<dbReference type="GO" id="GO:0004519">
    <property type="term" value="F:endonuclease activity"/>
    <property type="evidence" value="ECO:0007669"/>
    <property type="project" value="UniProtKB-KW"/>
</dbReference>
<accession>A0A1G2RLA9</accession>
<dbReference type="Gene3D" id="3.30.920.30">
    <property type="entry name" value="Hypothetical protein"/>
    <property type="match status" value="1"/>
</dbReference>
<proteinExistence type="inferred from homology"/>
<keyword evidence="7" id="KW-0346">Stress response</keyword>
<dbReference type="Pfam" id="PF07927">
    <property type="entry name" value="HicA_toxin"/>
    <property type="match status" value="1"/>
</dbReference>
<dbReference type="EMBL" id="MHUG01000010">
    <property type="protein sequence ID" value="OHA73616.1"/>
    <property type="molecule type" value="Genomic_DNA"/>
</dbReference>
<dbReference type="GO" id="GO:0003729">
    <property type="term" value="F:mRNA binding"/>
    <property type="evidence" value="ECO:0007669"/>
    <property type="project" value="InterPro"/>
</dbReference>
<dbReference type="AlphaFoldDB" id="A0A1G2RLA9"/>
<dbReference type="SUPFAM" id="SSF54786">
    <property type="entry name" value="YcfA/nrd intein domain"/>
    <property type="match status" value="1"/>
</dbReference>
<evidence type="ECO:0000256" key="2">
    <source>
        <dbReference type="ARBA" id="ARBA00022649"/>
    </source>
</evidence>
<evidence type="ECO:0000256" key="5">
    <source>
        <dbReference type="ARBA" id="ARBA00022801"/>
    </source>
</evidence>
<evidence type="ECO:0000256" key="1">
    <source>
        <dbReference type="ARBA" id="ARBA00006620"/>
    </source>
</evidence>
<protein>
    <recommendedName>
        <fullName evidence="10">Type II toxin-antitoxin system HicA family toxin</fullName>
    </recommendedName>
</protein>
<sequence>MPKNISWRKLVQKFQRLGFDGPYSGGRHLFMVKEELKVRIPNPHGKDISRHLVAEIIRQAGISAKNWDDV</sequence>
<name>A0A1G2RLA9_9BACT</name>
<evidence type="ECO:0000313" key="9">
    <source>
        <dbReference type="Proteomes" id="UP000176917"/>
    </source>
</evidence>
<evidence type="ECO:0008006" key="10">
    <source>
        <dbReference type="Google" id="ProtNLM"/>
    </source>
</evidence>
<evidence type="ECO:0000256" key="4">
    <source>
        <dbReference type="ARBA" id="ARBA00022759"/>
    </source>
</evidence>
<keyword evidence="3" id="KW-0540">Nuclease</keyword>
<dbReference type="InterPro" id="IPR038570">
    <property type="entry name" value="HicA_sf"/>
</dbReference>
<keyword evidence="4" id="KW-0255">Endonuclease</keyword>
<dbReference type="Proteomes" id="UP000176917">
    <property type="component" value="Unassembled WGS sequence"/>
</dbReference>
<keyword evidence="6" id="KW-0694">RNA-binding</keyword>
<evidence type="ECO:0000256" key="7">
    <source>
        <dbReference type="ARBA" id="ARBA00023016"/>
    </source>
</evidence>
<organism evidence="8 9">
    <name type="scientific">Candidatus Wildermuthbacteria bacterium RIFCSPLOWO2_01_FULL_48_16</name>
    <dbReference type="NCBI Taxonomy" id="1802461"/>
    <lineage>
        <taxon>Bacteria</taxon>
        <taxon>Candidatus Wildermuthiibacteriota</taxon>
    </lineage>
</organism>